<evidence type="ECO:0000256" key="4">
    <source>
        <dbReference type="SAM" id="Phobius"/>
    </source>
</evidence>
<dbReference type="PANTHER" id="PTHR45138:SF9">
    <property type="entry name" value="DIGUANYLATE CYCLASE DGCM-RELATED"/>
    <property type="match status" value="1"/>
</dbReference>
<dbReference type="EC" id="2.7.7.65" evidence="2"/>
<organism evidence="7 8">
    <name type="scientific">Thermomonas aquatica</name>
    <dbReference type="NCBI Taxonomy" id="2202149"/>
    <lineage>
        <taxon>Bacteria</taxon>
        <taxon>Pseudomonadati</taxon>
        <taxon>Pseudomonadota</taxon>
        <taxon>Gammaproteobacteria</taxon>
        <taxon>Lysobacterales</taxon>
        <taxon>Lysobacteraceae</taxon>
        <taxon>Thermomonas</taxon>
    </lineage>
</organism>
<dbReference type="GO" id="GO:0005886">
    <property type="term" value="C:plasma membrane"/>
    <property type="evidence" value="ECO:0007669"/>
    <property type="project" value="TreeGrafter"/>
</dbReference>
<dbReference type="InterPro" id="IPR000160">
    <property type="entry name" value="GGDEF_dom"/>
</dbReference>
<comment type="cofactor">
    <cofactor evidence="1">
        <name>Mg(2+)</name>
        <dbReference type="ChEBI" id="CHEBI:18420"/>
    </cofactor>
</comment>
<comment type="catalytic activity">
    <reaction evidence="3">
        <text>2 GTP = 3',3'-c-di-GMP + 2 diphosphate</text>
        <dbReference type="Rhea" id="RHEA:24898"/>
        <dbReference type="ChEBI" id="CHEBI:33019"/>
        <dbReference type="ChEBI" id="CHEBI:37565"/>
        <dbReference type="ChEBI" id="CHEBI:58805"/>
        <dbReference type="EC" id="2.7.7.65"/>
    </reaction>
</comment>
<dbReference type="Gene3D" id="3.30.70.270">
    <property type="match status" value="1"/>
</dbReference>
<name>A0A5B7ZQB6_9GAMM</name>
<dbReference type="InterPro" id="IPR029787">
    <property type="entry name" value="Nucleotide_cyclase"/>
</dbReference>
<feature type="transmembrane region" description="Helical" evidence="4">
    <location>
        <begin position="229"/>
        <end position="248"/>
    </location>
</feature>
<gene>
    <name evidence="7" type="ORF">FHQ07_05185</name>
</gene>
<dbReference type="PROSITE" id="PS50887">
    <property type="entry name" value="GGDEF"/>
    <property type="match status" value="1"/>
</dbReference>
<feature type="chain" id="PRO_5022909587" description="diguanylate cyclase" evidence="5">
    <location>
        <begin position="24"/>
        <end position="723"/>
    </location>
</feature>
<dbReference type="Pfam" id="PF07695">
    <property type="entry name" value="7TMR-DISM_7TM"/>
    <property type="match status" value="1"/>
</dbReference>
<feature type="transmembrane region" description="Helical" evidence="4">
    <location>
        <begin position="193"/>
        <end position="217"/>
    </location>
</feature>
<dbReference type="GO" id="GO:0043709">
    <property type="term" value="P:cell adhesion involved in single-species biofilm formation"/>
    <property type="evidence" value="ECO:0007669"/>
    <property type="project" value="TreeGrafter"/>
</dbReference>
<dbReference type="FunFam" id="3.30.70.270:FF:000001">
    <property type="entry name" value="Diguanylate cyclase domain protein"/>
    <property type="match status" value="1"/>
</dbReference>
<dbReference type="NCBIfam" id="TIGR00254">
    <property type="entry name" value="GGDEF"/>
    <property type="match status" value="1"/>
</dbReference>
<dbReference type="OrthoDB" id="9803824at2"/>
<keyword evidence="4" id="KW-0812">Transmembrane</keyword>
<evidence type="ECO:0000256" key="3">
    <source>
        <dbReference type="ARBA" id="ARBA00034247"/>
    </source>
</evidence>
<dbReference type="SMART" id="SM00267">
    <property type="entry name" value="GGDEF"/>
    <property type="match status" value="1"/>
</dbReference>
<evidence type="ECO:0000256" key="1">
    <source>
        <dbReference type="ARBA" id="ARBA00001946"/>
    </source>
</evidence>
<dbReference type="InterPro" id="IPR050469">
    <property type="entry name" value="Diguanylate_Cyclase"/>
</dbReference>
<evidence type="ECO:0000256" key="5">
    <source>
        <dbReference type="SAM" id="SignalP"/>
    </source>
</evidence>
<dbReference type="InterPro" id="IPR043128">
    <property type="entry name" value="Rev_trsase/Diguanyl_cyclase"/>
</dbReference>
<sequence>MGMPGLIRILLLFWLAAVPPAFAAALDADNTHEVEVRVVADAPGAAGETRLRIEGGPVQARSARLKFELPATGDKRWVLWLARDPLDAVTASGGGWTPPQAGFFRVPADGQAYQGTFPAGFGFPLPRGASGPQELRLDLQGSVRAAPVPRVLSEQDVLRYVGRETALAVAVYAALATLLIATLALYSAIRDPLFLLYAAYVVAAAALMAVANGHAFAIPGLRALGARGLWLAMLGFNAIALTTLLRFADVRGSGSPLLRGMDRLAMAMWALLLLPLLPLPAISGGLQAVATGAWMLAMPVAAWATLDGARRGIPMALATATALLALFASAGAHEAMHRGWIEDGILARHGYQFAVVLVSAILFVGMSSRLALVRRRLDDETLARRDSEDRLRFERLRAGLAQALQDELRTAPADEIAPHAFRLLCGHACELLGIEDAVVLGNGYLGNELLLAQSSERQVSPLAQAALVARNIVRLHAQNRGPVHVRIDGALASDDPRVPQYAIVPMRLPSPAWAALVLRVQSAQGLAEGELDALAELARIAVGHAGEAHAAIQLRKTAEYDALTGSLNRRSLDQALAREFKPSALQAPLSVLFIDIDWFKRINDEHGHACGDHCLRSVAATLRAELRPGDALGRYGGEEFLVLLPGHDAAASRVIAERLRQAIESSAIDWQGMRVMLTISIGMAARRAGDHQASALLERADKALYAAKHQGRNRVCVAPAAFI</sequence>
<accession>A0A5B7ZQB6</accession>
<feature type="transmembrane region" description="Helical" evidence="4">
    <location>
        <begin position="166"/>
        <end position="186"/>
    </location>
</feature>
<proteinExistence type="predicted"/>
<feature type="transmembrane region" description="Helical" evidence="4">
    <location>
        <begin position="313"/>
        <end position="331"/>
    </location>
</feature>
<dbReference type="PANTHER" id="PTHR45138">
    <property type="entry name" value="REGULATORY COMPONENTS OF SENSORY TRANSDUCTION SYSTEM"/>
    <property type="match status" value="1"/>
</dbReference>
<evidence type="ECO:0000313" key="7">
    <source>
        <dbReference type="EMBL" id="QDA56753.1"/>
    </source>
</evidence>
<evidence type="ECO:0000313" key="8">
    <source>
        <dbReference type="Proteomes" id="UP000308149"/>
    </source>
</evidence>
<dbReference type="InterPro" id="IPR011623">
    <property type="entry name" value="7TMR_DISM_rcpt_extracell_dom1"/>
</dbReference>
<dbReference type="KEGG" id="thes:FHQ07_05185"/>
<protein>
    <recommendedName>
        <fullName evidence="2">diguanylate cyclase</fullName>
        <ecNumber evidence="2">2.7.7.65</ecNumber>
    </recommendedName>
</protein>
<feature type="transmembrane region" description="Helical" evidence="4">
    <location>
        <begin position="351"/>
        <end position="372"/>
    </location>
</feature>
<dbReference type="AlphaFoldDB" id="A0A5B7ZQB6"/>
<dbReference type="SUPFAM" id="SSF55073">
    <property type="entry name" value="Nucleotide cyclase"/>
    <property type="match status" value="1"/>
</dbReference>
<keyword evidence="5" id="KW-0732">Signal</keyword>
<keyword evidence="4" id="KW-0472">Membrane</keyword>
<evidence type="ECO:0000256" key="2">
    <source>
        <dbReference type="ARBA" id="ARBA00012528"/>
    </source>
</evidence>
<dbReference type="GO" id="GO:1902201">
    <property type="term" value="P:negative regulation of bacterial-type flagellum-dependent cell motility"/>
    <property type="evidence" value="ECO:0007669"/>
    <property type="project" value="TreeGrafter"/>
</dbReference>
<dbReference type="Proteomes" id="UP000308149">
    <property type="component" value="Chromosome"/>
</dbReference>
<feature type="domain" description="GGDEF" evidence="6">
    <location>
        <begin position="587"/>
        <end position="720"/>
    </location>
</feature>
<evidence type="ECO:0000259" key="6">
    <source>
        <dbReference type="PROSITE" id="PS50887"/>
    </source>
</evidence>
<dbReference type="CDD" id="cd01949">
    <property type="entry name" value="GGDEF"/>
    <property type="match status" value="1"/>
</dbReference>
<dbReference type="EMBL" id="CP040871">
    <property type="protein sequence ID" value="QDA56753.1"/>
    <property type="molecule type" value="Genomic_DNA"/>
</dbReference>
<feature type="signal peptide" evidence="5">
    <location>
        <begin position="1"/>
        <end position="23"/>
    </location>
</feature>
<keyword evidence="8" id="KW-1185">Reference proteome</keyword>
<dbReference type="GO" id="GO:0052621">
    <property type="term" value="F:diguanylate cyclase activity"/>
    <property type="evidence" value="ECO:0007669"/>
    <property type="project" value="UniProtKB-EC"/>
</dbReference>
<reference evidence="7 8" key="1">
    <citation type="submission" date="2019-06" db="EMBL/GenBank/DDBJ databases">
        <title>Thermomonas aquatica sp. nov., isolated from an industrial wastewater treatment plant.</title>
        <authorList>
            <person name="Jeon J.H."/>
            <person name="Park D.-S."/>
        </authorList>
    </citation>
    <scope>NUCLEOTIDE SEQUENCE [LARGE SCALE GENOMIC DNA]</scope>
    <source>
        <strain evidence="7 8">SY21</strain>
    </source>
</reference>
<keyword evidence="4" id="KW-1133">Transmembrane helix</keyword>
<dbReference type="Pfam" id="PF00990">
    <property type="entry name" value="GGDEF"/>
    <property type="match status" value="1"/>
</dbReference>